<organism evidence="2 3">
    <name type="scientific">Belnapia rosea</name>
    <dbReference type="NCBI Taxonomy" id="938405"/>
    <lineage>
        <taxon>Bacteria</taxon>
        <taxon>Pseudomonadati</taxon>
        <taxon>Pseudomonadota</taxon>
        <taxon>Alphaproteobacteria</taxon>
        <taxon>Acetobacterales</taxon>
        <taxon>Roseomonadaceae</taxon>
        <taxon>Belnapia</taxon>
    </lineage>
</organism>
<dbReference type="PANTHER" id="PTHR46637:SF1">
    <property type="entry name" value="BLL5188 PROTEIN"/>
    <property type="match status" value="1"/>
</dbReference>
<dbReference type="InterPro" id="IPR052909">
    <property type="entry name" value="Transposase_6_like"/>
</dbReference>
<feature type="non-terminal residue" evidence="2">
    <location>
        <position position="77"/>
    </location>
</feature>
<dbReference type="PANTHER" id="PTHR46637">
    <property type="entry name" value="TIS1421-TRANSPOSASE PROTEIN A"/>
    <property type="match status" value="1"/>
</dbReference>
<reference evidence="2 3" key="1">
    <citation type="submission" date="2016-10" db="EMBL/GenBank/DDBJ databases">
        <authorList>
            <person name="de Groot N.N."/>
        </authorList>
    </citation>
    <scope>NUCLEOTIDE SEQUENCE [LARGE SCALE GENOMIC DNA]</scope>
    <source>
        <strain evidence="2 3">CPCC 100156</strain>
    </source>
</reference>
<name>A0A1G7CQP1_9PROT</name>
<dbReference type="EMBL" id="FMZX01000034">
    <property type="protein sequence ID" value="SDE40805.1"/>
    <property type="molecule type" value="Genomic_DNA"/>
</dbReference>
<evidence type="ECO:0000313" key="2">
    <source>
        <dbReference type="EMBL" id="SDE40805.1"/>
    </source>
</evidence>
<evidence type="ECO:0000313" key="3">
    <source>
        <dbReference type="Proteomes" id="UP000198925"/>
    </source>
</evidence>
<gene>
    <name evidence="2" type="ORF">SAMN04487779_10341</name>
</gene>
<evidence type="ECO:0000259" key="1">
    <source>
        <dbReference type="Pfam" id="PF13340"/>
    </source>
</evidence>
<dbReference type="RefSeq" id="WP_143018306.1">
    <property type="nucleotide sequence ID" value="NZ_FMZX01000034.1"/>
</dbReference>
<dbReference type="Pfam" id="PF13340">
    <property type="entry name" value="DUF4096"/>
    <property type="match status" value="1"/>
</dbReference>
<dbReference type="AlphaFoldDB" id="A0A1G7CQP1"/>
<keyword evidence="3" id="KW-1185">Reference proteome</keyword>
<sequence>MTRTSLDDAQWVSLMLVMQQIPLVWKRDDVALRRFVEAALWICRTGAPWRDLPDGLGLWSSVYHRWRRWCLRGWWEV</sequence>
<protein>
    <submittedName>
        <fullName evidence="2">Putative transposase of IS4/5 family</fullName>
    </submittedName>
</protein>
<dbReference type="Proteomes" id="UP000198925">
    <property type="component" value="Unassembled WGS sequence"/>
</dbReference>
<dbReference type="InterPro" id="IPR025161">
    <property type="entry name" value="IS402-like_dom"/>
</dbReference>
<proteinExistence type="predicted"/>
<feature type="domain" description="Insertion element IS402-like" evidence="1">
    <location>
        <begin position="6"/>
        <end position="76"/>
    </location>
</feature>
<accession>A0A1G7CQP1</accession>